<feature type="region of interest" description="Disordered" evidence="1">
    <location>
        <begin position="1"/>
        <end position="29"/>
    </location>
</feature>
<reference evidence="2 3" key="1">
    <citation type="submission" date="2024-05" db="EMBL/GenBank/DDBJ databases">
        <title>The nuclear and mitochondrial genome assemblies of Tetragonisca angustula (Apidae: Meliponini), a tiny yet remarkable pollinator in the Neotropics.</title>
        <authorList>
            <person name="Ferrari R."/>
            <person name="Ricardo P.C."/>
            <person name="Dias F.C."/>
            <person name="Araujo N.S."/>
            <person name="Soares D.O."/>
            <person name="Zhou Q.-S."/>
            <person name="Zhu C.-D."/>
            <person name="Coutinho L."/>
            <person name="Airas M.C."/>
            <person name="Batista T.M."/>
        </authorList>
    </citation>
    <scope>NUCLEOTIDE SEQUENCE [LARGE SCALE GENOMIC DNA]</scope>
    <source>
        <strain evidence="2">ASF017062</strain>
        <tissue evidence="2">Abdomen</tissue>
    </source>
</reference>
<name>A0AAW1A9G3_9HYME</name>
<accession>A0AAW1A9G3</accession>
<proteinExistence type="predicted"/>
<dbReference type="EMBL" id="JAWNGG020000042">
    <property type="protein sequence ID" value="KAK9306361.1"/>
    <property type="molecule type" value="Genomic_DNA"/>
</dbReference>
<evidence type="ECO:0000256" key="1">
    <source>
        <dbReference type="SAM" id="MobiDB-lite"/>
    </source>
</evidence>
<feature type="compositionally biased region" description="Basic and acidic residues" evidence="1">
    <location>
        <begin position="15"/>
        <end position="28"/>
    </location>
</feature>
<evidence type="ECO:0000313" key="2">
    <source>
        <dbReference type="EMBL" id="KAK9306361.1"/>
    </source>
</evidence>
<organism evidence="2 3">
    <name type="scientific">Tetragonisca angustula</name>
    <dbReference type="NCBI Taxonomy" id="166442"/>
    <lineage>
        <taxon>Eukaryota</taxon>
        <taxon>Metazoa</taxon>
        <taxon>Ecdysozoa</taxon>
        <taxon>Arthropoda</taxon>
        <taxon>Hexapoda</taxon>
        <taxon>Insecta</taxon>
        <taxon>Pterygota</taxon>
        <taxon>Neoptera</taxon>
        <taxon>Endopterygota</taxon>
        <taxon>Hymenoptera</taxon>
        <taxon>Apocrita</taxon>
        <taxon>Aculeata</taxon>
        <taxon>Apoidea</taxon>
        <taxon>Anthophila</taxon>
        <taxon>Apidae</taxon>
        <taxon>Tetragonisca</taxon>
    </lineage>
</organism>
<comment type="caution">
    <text evidence="2">The sequence shown here is derived from an EMBL/GenBank/DDBJ whole genome shotgun (WGS) entry which is preliminary data.</text>
</comment>
<dbReference type="Proteomes" id="UP001432146">
    <property type="component" value="Unassembled WGS sequence"/>
</dbReference>
<gene>
    <name evidence="2" type="ORF">QLX08_003039</name>
</gene>
<keyword evidence="3" id="KW-1185">Reference proteome</keyword>
<dbReference type="AlphaFoldDB" id="A0AAW1A9G3"/>
<evidence type="ECO:0000313" key="3">
    <source>
        <dbReference type="Proteomes" id="UP001432146"/>
    </source>
</evidence>
<protein>
    <submittedName>
        <fullName evidence="2">Uncharacterized protein</fullName>
    </submittedName>
</protein>
<sequence length="134" mass="15090">MNFSFLRGNWRHKSPHVEENPGHSENDVSHNMCNVSGISRPWEESNAVPDSNAIKCRVPSIPKFLENPMFSDDSVTNRRAAPEEVRASSPGFFRGNRNVIINLRNSASTCPSSETLTVSEYTNLRLYRKIPDGI</sequence>